<reference evidence="1 2" key="1">
    <citation type="submission" date="2017-03" db="EMBL/GenBank/DDBJ databases">
        <title>Genome sequence of Clostridium chromiireducens DSM 23318.</title>
        <authorList>
            <person name="Poehlein A."/>
            <person name="Daniel R."/>
        </authorList>
    </citation>
    <scope>NUCLEOTIDE SEQUENCE [LARGE SCALE GENOMIC DNA]</scope>
    <source>
        <strain evidence="1 2">DSM 23318</strain>
    </source>
</reference>
<protein>
    <submittedName>
        <fullName evidence="1">Uncharacterized protein</fullName>
    </submittedName>
</protein>
<name>A0A1V4IBW6_9CLOT</name>
<gene>
    <name evidence="1" type="ORF">CLCHR_43920</name>
</gene>
<sequence>MDDPDTDSHNKYFYINSSNTSFRALVGYSFALN</sequence>
<comment type="caution">
    <text evidence="1">The sequence shown here is derived from an EMBL/GenBank/DDBJ whole genome shotgun (WGS) entry which is preliminary data.</text>
</comment>
<keyword evidence="2" id="KW-1185">Reference proteome</keyword>
<evidence type="ECO:0000313" key="1">
    <source>
        <dbReference type="EMBL" id="OPJ57492.1"/>
    </source>
</evidence>
<dbReference type="AlphaFoldDB" id="A0A1V4IBW6"/>
<proteinExistence type="predicted"/>
<dbReference type="EMBL" id="MZGT01000095">
    <property type="protein sequence ID" value="OPJ57492.1"/>
    <property type="molecule type" value="Genomic_DNA"/>
</dbReference>
<dbReference type="STRING" id="225345.CLCHR_43920"/>
<accession>A0A1V4IBW6</accession>
<organism evidence="1 2">
    <name type="scientific">Clostridium chromiireducens</name>
    <dbReference type="NCBI Taxonomy" id="225345"/>
    <lineage>
        <taxon>Bacteria</taxon>
        <taxon>Bacillati</taxon>
        <taxon>Bacillota</taxon>
        <taxon>Clostridia</taxon>
        <taxon>Eubacteriales</taxon>
        <taxon>Clostridiaceae</taxon>
        <taxon>Clostridium</taxon>
    </lineage>
</organism>
<dbReference type="Proteomes" id="UP000191056">
    <property type="component" value="Unassembled WGS sequence"/>
</dbReference>
<evidence type="ECO:0000313" key="2">
    <source>
        <dbReference type="Proteomes" id="UP000191056"/>
    </source>
</evidence>